<dbReference type="OrthoDB" id="6437944at2759"/>
<feature type="compositionally biased region" description="Low complexity" evidence="1">
    <location>
        <begin position="478"/>
        <end position="492"/>
    </location>
</feature>
<evidence type="ECO:0000313" key="3">
    <source>
        <dbReference type="Proteomes" id="UP000499080"/>
    </source>
</evidence>
<protein>
    <submittedName>
        <fullName evidence="2">Uncharacterized protein</fullName>
    </submittedName>
</protein>
<evidence type="ECO:0000256" key="1">
    <source>
        <dbReference type="SAM" id="MobiDB-lite"/>
    </source>
</evidence>
<evidence type="ECO:0000313" key="2">
    <source>
        <dbReference type="EMBL" id="GBN83531.1"/>
    </source>
</evidence>
<feature type="compositionally biased region" description="Basic and acidic residues" evidence="1">
    <location>
        <begin position="444"/>
        <end position="467"/>
    </location>
</feature>
<feature type="compositionally biased region" description="Basic and acidic residues" evidence="1">
    <location>
        <begin position="256"/>
        <end position="265"/>
    </location>
</feature>
<feature type="region of interest" description="Disordered" evidence="1">
    <location>
        <begin position="354"/>
        <end position="599"/>
    </location>
</feature>
<dbReference type="Proteomes" id="UP000499080">
    <property type="component" value="Unassembled WGS sequence"/>
</dbReference>
<sequence length="599" mass="65928">MSAVVSSAYKMKNSMPISYFLVVVNFEDTTEVVLVDSLVNMSSHHKDPHKKKDTPSESSESHSDSEAEENLEKSKRGKRLTKDDRSESKPLESPNQVGTLTRKYDPFNEPIAGPSGLQEPRLESSDPEFKVESLSDLQKEKEAKDIDENIETKTVERDYDTTSSTPPFCQSSTGITPSSKLQEDLSASEPSKLKDEVDYMKLDINAVVSHFMRKRPRSPSPKRSDYVSEGAHTLSDVSEIRSEIADSSAVGSAYHDAPKSLEKDQSPGSASAVERLSSETSDSNISELPEEFVPSRTPSLSTPSGEGGNRAYLAEIQREADARGEPMSTSSIFGSANRSEQAHLEAWNTPEEIGYYRHSADDPNQDVPHSAILEDQQMQGLDRPFEQGQRDEEIMEAPKVPGDATSGFLPRRRQVEESVQARSEGAGSPSKRRRSSNWSSDSSGAEKRTSEKPRLRFKPEAGKERRMVARKSSPALHSSSESIEPKSSSSGESHSKECPDIKSSPEVQECSKSKKERKSWQTPGLLPSMQLAAMSSKDSVIAEEEDRTSRLREQDTEVMATKDPTPEKMDTTPGEEAAEETEPSESKPAIESSDLVGGS</sequence>
<feature type="compositionally biased region" description="Polar residues" evidence="1">
    <location>
        <begin position="161"/>
        <end position="180"/>
    </location>
</feature>
<comment type="caution">
    <text evidence="2">The sequence shown here is derived from an EMBL/GenBank/DDBJ whole genome shotgun (WGS) entry which is preliminary data.</text>
</comment>
<feature type="compositionally biased region" description="Basic and acidic residues" evidence="1">
    <location>
        <begin position="120"/>
        <end position="160"/>
    </location>
</feature>
<name>A0A4Y2S6C5_ARAVE</name>
<reference evidence="2 3" key="1">
    <citation type="journal article" date="2019" name="Sci. Rep.">
        <title>Orb-weaving spider Araneus ventricosus genome elucidates the spidroin gene catalogue.</title>
        <authorList>
            <person name="Kono N."/>
            <person name="Nakamura H."/>
            <person name="Ohtoshi R."/>
            <person name="Moran D.A.P."/>
            <person name="Shinohara A."/>
            <person name="Yoshida Y."/>
            <person name="Fujiwara M."/>
            <person name="Mori M."/>
            <person name="Tomita M."/>
            <person name="Arakawa K."/>
        </authorList>
    </citation>
    <scope>NUCLEOTIDE SEQUENCE [LARGE SCALE GENOMIC DNA]</scope>
</reference>
<keyword evidence="3" id="KW-1185">Reference proteome</keyword>
<accession>A0A4Y2S6C5</accession>
<feature type="region of interest" description="Disordered" evidence="1">
    <location>
        <begin position="209"/>
        <end position="310"/>
    </location>
</feature>
<gene>
    <name evidence="2" type="ORF">AVEN_114646_1</name>
</gene>
<feature type="compositionally biased region" description="Basic and acidic residues" evidence="1">
    <location>
        <begin position="383"/>
        <end position="392"/>
    </location>
</feature>
<organism evidence="2 3">
    <name type="scientific">Araneus ventricosus</name>
    <name type="common">Orbweaver spider</name>
    <name type="synonym">Epeira ventricosa</name>
    <dbReference type="NCBI Taxonomy" id="182803"/>
    <lineage>
        <taxon>Eukaryota</taxon>
        <taxon>Metazoa</taxon>
        <taxon>Ecdysozoa</taxon>
        <taxon>Arthropoda</taxon>
        <taxon>Chelicerata</taxon>
        <taxon>Arachnida</taxon>
        <taxon>Araneae</taxon>
        <taxon>Araneomorphae</taxon>
        <taxon>Entelegynae</taxon>
        <taxon>Araneoidea</taxon>
        <taxon>Araneidae</taxon>
        <taxon>Araneus</taxon>
    </lineage>
</organism>
<feature type="region of interest" description="Disordered" evidence="1">
    <location>
        <begin position="42"/>
        <end position="194"/>
    </location>
</feature>
<dbReference type="AlphaFoldDB" id="A0A4Y2S6C5"/>
<feature type="compositionally biased region" description="Basic and acidic residues" evidence="1">
    <location>
        <begin position="53"/>
        <end position="90"/>
    </location>
</feature>
<feature type="non-terminal residue" evidence="2">
    <location>
        <position position="599"/>
    </location>
</feature>
<dbReference type="EMBL" id="BGPR01150121">
    <property type="protein sequence ID" value="GBN83531.1"/>
    <property type="molecule type" value="Genomic_DNA"/>
</dbReference>
<proteinExistence type="predicted"/>